<feature type="signal peptide" evidence="1">
    <location>
        <begin position="1"/>
        <end position="22"/>
    </location>
</feature>
<reference evidence="2 3" key="1">
    <citation type="submission" date="2018-07" db="EMBL/GenBank/DDBJ databases">
        <title>Dyadobacter roseus sp. nov., isolated from rose rhizosphere soil.</title>
        <authorList>
            <person name="Chen L."/>
        </authorList>
    </citation>
    <scope>NUCLEOTIDE SEQUENCE [LARGE SCALE GENOMIC DNA]</scope>
    <source>
        <strain evidence="2 3">RS19</strain>
    </source>
</reference>
<comment type="caution">
    <text evidence="2">The sequence shown here is derived from an EMBL/GenBank/DDBJ whole genome shotgun (WGS) entry which is preliminary data.</text>
</comment>
<accession>A0A3D8YAC2</accession>
<proteinExistence type="predicted"/>
<keyword evidence="1" id="KW-0732">Signal</keyword>
<dbReference type="RefSeq" id="WP_115832770.1">
    <property type="nucleotide sequence ID" value="NZ_QNUL01000019.1"/>
</dbReference>
<sequence length="191" mass="20565">MLRFVCFFLVLFATALPDNAVAQRKKVKLHRLTIVQFDDSKVKGILYDITEKGIILIQKKDLRDPRYELLSGAVKDGLIQTTDVPYNSVKTIYVRRKGSVGRAFGIGAASAFAITGLITMGNTVFGDGCGCAGPPAVLILPPIAGILGGIVGSIVGLAPKKTIQLDTHRLYDSAESRLRKYSLAGQVMQGN</sequence>
<feature type="chain" id="PRO_5017670100" description="Glycine zipper family protein" evidence="1">
    <location>
        <begin position="23"/>
        <end position="191"/>
    </location>
</feature>
<evidence type="ECO:0008006" key="4">
    <source>
        <dbReference type="Google" id="ProtNLM"/>
    </source>
</evidence>
<name>A0A3D8YAC2_9BACT</name>
<dbReference type="Proteomes" id="UP000256373">
    <property type="component" value="Unassembled WGS sequence"/>
</dbReference>
<organism evidence="2 3">
    <name type="scientific">Dyadobacter luteus</name>
    <dbReference type="NCBI Taxonomy" id="2259619"/>
    <lineage>
        <taxon>Bacteria</taxon>
        <taxon>Pseudomonadati</taxon>
        <taxon>Bacteroidota</taxon>
        <taxon>Cytophagia</taxon>
        <taxon>Cytophagales</taxon>
        <taxon>Spirosomataceae</taxon>
        <taxon>Dyadobacter</taxon>
    </lineage>
</organism>
<gene>
    <name evidence="2" type="ORF">DSL64_20360</name>
</gene>
<keyword evidence="3" id="KW-1185">Reference proteome</keyword>
<evidence type="ECO:0000313" key="3">
    <source>
        <dbReference type="Proteomes" id="UP000256373"/>
    </source>
</evidence>
<dbReference type="EMBL" id="QNUL01000019">
    <property type="protein sequence ID" value="REA58715.1"/>
    <property type="molecule type" value="Genomic_DNA"/>
</dbReference>
<dbReference type="AlphaFoldDB" id="A0A3D8YAC2"/>
<evidence type="ECO:0000313" key="2">
    <source>
        <dbReference type="EMBL" id="REA58715.1"/>
    </source>
</evidence>
<protein>
    <recommendedName>
        <fullName evidence="4">Glycine zipper family protein</fullName>
    </recommendedName>
</protein>
<evidence type="ECO:0000256" key="1">
    <source>
        <dbReference type="SAM" id="SignalP"/>
    </source>
</evidence>